<dbReference type="AlphaFoldDB" id="A0A0A6USW1"/>
<dbReference type="eggNOG" id="ENOG5033002">
    <property type="taxonomic scope" value="Bacteria"/>
</dbReference>
<sequence>MTVSLTASITSLYDAFSRVPRPVALDYCACCFNPEEERAVLADVPLRSLPVEALRPYTANVIFNVGGPADLRYFLPRMLEIAAGDGFDRPDLEPLLNRMYHAGWHRWQPGERDAVRAFLTALWAEERNGDVLCAIGNAEDDLTPYLAAWLSALTDPATRPAEAAHLLTLLRDDYERGRKGPRLVNAFWDGRPDQHAQVLAWLAGPELQLALFAAFEVTDDEDTARILTDIDVLL</sequence>
<dbReference type="OrthoDB" id="4535590at2"/>
<dbReference type="EMBL" id="JRTT01000010">
    <property type="protein sequence ID" value="KHD77554.1"/>
    <property type="molecule type" value="Genomic_DNA"/>
</dbReference>
<dbReference type="Proteomes" id="UP000054537">
    <property type="component" value="Unassembled WGS sequence"/>
</dbReference>
<comment type="caution">
    <text evidence="1">The sequence shown here is derived from an EMBL/GenBank/DDBJ whole genome shotgun (WGS) entry which is preliminary data.</text>
</comment>
<keyword evidence="2" id="KW-1185">Reference proteome</keyword>
<evidence type="ECO:0000313" key="1">
    <source>
        <dbReference type="EMBL" id="KHD77554.1"/>
    </source>
</evidence>
<dbReference type="RefSeq" id="WP_043524069.1">
    <property type="nucleotide sequence ID" value="NZ_BAABKU010000015.1"/>
</dbReference>
<gene>
    <name evidence="1" type="ORF">MB27_10700</name>
</gene>
<accession>A0A0A6USW1</accession>
<organism evidence="1 2">
    <name type="scientific">Actinoplanes utahensis</name>
    <dbReference type="NCBI Taxonomy" id="1869"/>
    <lineage>
        <taxon>Bacteria</taxon>
        <taxon>Bacillati</taxon>
        <taxon>Actinomycetota</taxon>
        <taxon>Actinomycetes</taxon>
        <taxon>Micromonosporales</taxon>
        <taxon>Micromonosporaceae</taxon>
        <taxon>Actinoplanes</taxon>
    </lineage>
</organism>
<proteinExistence type="predicted"/>
<name>A0A0A6USW1_ACTUT</name>
<reference evidence="1 2" key="1">
    <citation type="submission" date="2014-10" db="EMBL/GenBank/DDBJ databases">
        <title>Draft genome sequence of Actinoplanes utahensis NRRL 12052.</title>
        <authorList>
            <person name="Velasco-Bucheli B."/>
            <person name="del Cerro C."/>
            <person name="Hormigo D."/>
            <person name="Garcia J.L."/>
            <person name="Acebal C."/>
            <person name="Arroyo M."/>
            <person name="de la Mata I."/>
        </authorList>
    </citation>
    <scope>NUCLEOTIDE SEQUENCE [LARGE SCALE GENOMIC DNA]</scope>
    <source>
        <strain evidence="1 2">NRRL 12052</strain>
    </source>
</reference>
<protein>
    <submittedName>
        <fullName evidence="1">Uncharacterized protein</fullName>
    </submittedName>
</protein>
<evidence type="ECO:0000313" key="2">
    <source>
        <dbReference type="Proteomes" id="UP000054537"/>
    </source>
</evidence>